<dbReference type="PANTHER" id="PTHR11014">
    <property type="entry name" value="PEPTIDASE M20 FAMILY MEMBER"/>
    <property type="match status" value="1"/>
</dbReference>
<dbReference type="InterPro" id="IPR036264">
    <property type="entry name" value="Bact_exopeptidase_dim_dom"/>
</dbReference>
<sequence length="414" mass="43697">MMTATNVQSLTRITEETVRIRRQLHQHPELSSQEFETSALVAKVLREAGLDVQEQIGGTTGVVGLLHGSRPGRVFALRADMDALPLEEKSGLPFASLHSGVMHACGHDMHTAILLGTALALSEQKSSIQGSIKFIFQPAEETGKGARQLIDAGVLHNPQVDAIAALHCWPDLPAGTIGVKSGTLLAASDGFSVRLHGKGGHAAYPHKSVDAVVIAAAVIQALQTIVSRNISPLDPVVISVTQLNSQPTAGNVIPAYVDLGGSVRSHDPATRASLPSAIERIVSGVASSLGGSAEFTYRHGVPSLHNDPEVTELIARAAAQVIGPEQVVRLAQPSMGGEDFARYLDHVPGAMFRLGTANDNEASRLPLHSQRLIFDEHAIETGISILTEIALQFLTGGSAHHDSIRTNEPSTAAD</sequence>
<dbReference type="Gene3D" id="3.40.630.10">
    <property type="entry name" value="Zn peptidases"/>
    <property type="match status" value="1"/>
</dbReference>
<keyword evidence="3" id="KW-1185">Reference proteome</keyword>
<dbReference type="EMBL" id="JBBPCC010000003">
    <property type="protein sequence ID" value="MEK8127748.1"/>
    <property type="molecule type" value="Genomic_DNA"/>
</dbReference>
<evidence type="ECO:0000313" key="3">
    <source>
        <dbReference type="Proteomes" id="UP001469365"/>
    </source>
</evidence>
<dbReference type="Proteomes" id="UP001469365">
    <property type="component" value="Unassembled WGS sequence"/>
</dbReference>
<dbReference type="SUPFAM" id="SSF53187">
    <property type="entry name" value="Zn-dependent exopeptidases"/>
    <property type="match status" value="1"/>
</dbReference>
<comment type="caution">
    <text evidence="2">The sequence shown here is derived from an EMBL/GenBank/DDBJ whole genome shotgun (WGS) entry which is preliminary data.</text>
</comment>
<dbReference type="RefSeq" id="WP_341414798.1">
    <property type="nucleotide sequence ID" value="NZ_JBBPCC010000003.1"/>
</dbReference>
<dbReference type="SUPFAM" id="SSF55031">
    <property type="entry name" value="Bacterial exopeptidase dimerisation domain"/>
    <property type="match status" value="1"/>
</dbReference>
<protein>
    <submittedName>
        <fullName evidence="2">Amidohydrolase</fullName>
    </submittedName>
</protein>
<accession>A0ABU9DFW4</accession>
<dbReference type="NCBIfam" id="TIGR01891">
    <property type="entry name" value="amidohydrolases"/>
    <property type="match status" value="1"/>
</dbReference>
<organism evidence="2 3">
    <name type="scientific">Paenibacillus filicis</name>
    <dbReference type="NCBI Taxonomy" id="669464"/>
    <lineage>
        <taxon>Bacteria</taxon>
        <taxon>Bacillati</taxon>
        <taxon>Bacillota</taxon>
        <taxon>Bacilli</taxon>
        <taxon>Bacillales</taxon>
        <taxon>Paenibacillaceae</taxon>
        <taxon>Paenibacillus</taxon>
    </lineage>
</organism>
<dbReference type="InterPro" id="IPR002933">
    <property type="entry name" value="Peptidase_M20"/>
</dbReference>
<evidence type="ECO:0000259" key="1">
    <source>
        <dbReference type="Pfam" id="PF07687"/>
    </source>
</evidence>
<dbReference type="InterPro" id="IPR011650">
    <property type="entry name" value="Peptidase_M20_dimer"/>
</dbReference>
<dbReference type="PANTHER" id="PTHR11014:SF63">
    <property type="entry name" value="METALLOPEPTIDASE, PUTATIVE (AFU_ORTHOLOGUE AFUA_6G09600)-RELATED"/>
    <property type="match status" value="1"/>
</dbReference>
<evidence type="ECO:0000313" key="2">
    <source>
        <dbReference type="EMBL" id="MEK8127748.1"/>
    </source>
</evidence>
<dbReference type="Pfam" id="PF07687">
    <property type="entry name" value="M20_dimer"/>
    <property type="match status" value="1"/>
</dbReference>
<dbReference type="Gene3D" id="3.30.70.360">
    <property type="match status" value="1"/>
</dbReference>
<feature type="domain" description="Peptidase M20 dimerisation" evidence="1">
    <location>
        <begin position="190"/>
        <end position="283"/>
    </location>
</feature>
<proteinExistence type="predicted"/>
<gene>
    <name evidence="2" type="ORF">WMW72_07435</name>
</gene>
<name>A0ABU9DFW4_9BACL</name>
<reference evidence="2 3" key="1">
    <citation type="submission" date="2024-04" db="EMBL/GenBank/DDBJ databases">
        <title>draft genome sequnece of Paenibacillus filicis.</title>
        <authorList>
            <person name="Kim D.-U."/>
        </authorList>
    </citation>
    <scope>NUCLEOTIDE SEQUENCE [LARGE SCALE GENOMIC DNA]</scope>
    <source>
        <strain evidence="2 3">KACC14197</strain>
    </source>
</reference>
<dbReference type="PIRSF" id="PIRSF005962">
    <property type="entry name" value="Pept_M20D_amidohydro"/>
    <property type="match status" value="1"/>
</dbReference>
<dbReference type="Pfam" id="PF01546">
    <property type="entry name" value="Peptidase_M20"/>
    <property type="match status" value="1"/>
</dbReference>
<dbReference type="InterPro" id="IPR017439">
    <property type="entry name" value="Amidohydrolase"/>
</dbReference>